<sequence>MSLRRRQPPHWVLRHKRSDEKLRIVLLLLQRFAADHITARQAKIWGMQFTPLDFDTGDTSSLLIPCFAPREDDGLLVKKTRCMLQRSKFFKCSLGTGAKYQNKTVQQRDGLLRSALFQSFKDYRVIANRNYKVPDLHSIEDEISLDGKIHHKSGKDTKIQIVTAHQLQSDDHRMRQNHQMVTISTNEDPETLPSTTDLQVLAILMRQAMVNEGKEGHFRHCRERHVQKRMTKYLFPTLVTTIYRGGYVRVIYGYMEESLKIQYTEPRQVTVDNFETMMEKMLQWNMAETQGDPASVVTLPSITEEEEPVSTETTKSSSTQQSTDDLLQACKQRRSRLYDYVSSTWSGIPCSQFSQFHKCAFNSAMQENQKPKTKAQQNPKNQKNTTIGYLSHPGVD</sequence>
<dbReference type="EMBL" id="MDYL01000003">
    <property type="protein sequence ID" value="OQD76880.1"/>
    <property type="molecule type" value="Genomic_DNA"/>
</dbReference>
<reference evidence="3" key="1">
    <citation type="journal article" date="2017" name="Nat. Microbiol.">
        <title>Global analysis of biosynthetic gene clusters reveals vast potential of secondary metabolite production in Penicillium species.</title>
        <authorList>
            <person name="Nielsen J.C."/>
            <person name="Grijseels S."/>
            <person name="Prigent S."/>
            <person name="Ji B."/>
            <person name="Dainat J."/>
            <person name="Nielsen K.F."/>
            <person name="Frisvad J.C."/>
            <person name="Workman M."/>
            <person name="Nielsen J."/>
        </authorList>
    </citation>
    <scope>NUCLEOTIDE SEQUENCE [LARGE SCALE GENOMIC DNA]</scope>
    <source>
        <strain evidence="3">IBT 11843</strain>
    </source>
</reference>
<organism evidence="2 3">
    <name type="scientific">Penicillium decumbens</name>
    <dbReference type="NCBI Taxonomy" id="69771"/>
    <lineage>
        <taxon>Eukaryota</taxon>
        <taxon>Fungi</taxon>
        <taxon>Dikarya</taxon>
        <taxon>Ascomycota</taxon>
        <taxon>Pezizomycotina</taxon>
        <taxon>Eurotiomycetes</taxon>
        <taxon>Eurotiomycetidae</taxon>
        <taxon>Eurotiales</taxon>
        <taxon>Aspergillaceae</taxon>
        <taxon>Penicillium</taxon>
    </lineage>
</organism>
<evidence type="ECO:0000313" key="3">
    <source>
        <dbReference type="Proteomes" id="UP000191522"/>
    </source>
</evidence>
<comment type="caution">
    <text evidence="2">The sequence shown here is derived from an EMBL/GenBank/DDBJ whole genome shotgun (WGS) entry which is preliminary data.</text>
</comment>
<feature type="compositionally biased region" description="Low complexity" evidence="1">
    <location>
        <begin position="310"/>
        <end position="323"/>
    </location>
</feature>
<dbReference type="OrthoDB" id="4324345at2759"/>
<feature type="compositionally biased region" description="Polar residues" evidence="1">
    <location>
        <begin position="367"/>
        <end position="388"/>
    </location>
</feature>
<name>A0A1V6PIK5_PENDC</name>
<keyword evidence="3" id="KW-1185">Reference proteome</keyword>
<dbReference type="OMA" id="KWELRYR"/>
<feature type="region of interest" description="Disordered" evidence="1">
    <location>
        <begin position="303"/>
        <end position="324"/>
    </location>
</feature>
<proteinExistence type="predicted"/>
<accession>A0A1V6PIK5</accession>
<dbReference type="AlphaFoldDB" id="A0A1V6PIK5"/>
<dbReference type="Proteomes" id="UP000191522">
    <property type="component" value="Unassembled WGS sequence"/>
</dbReference>
<evidence type="ECO:0000256" key="1">
    <source>
        <dbReference type="SAM" id="MobiDB-lite"/>
    </source>
</evidence>
<evidence type="ECO:0000313" key="2">
    <source>
        <dbReference type="EMBL" id="OQD76880.1"/>
    </source>
</evidence>
<gene>
    <name evidence="2" type="ORF">PENDEC_c003G06923</name>
</gene>
<feature type="region of interest" description="Disordered" evidence="1">
    <location>
        <begin position="367"/>
        <end position="396"/>
    </location>
</feature>
<protein>
    <submittedName>
        <fullName evidence="2">Uncharacterized protein</fullName>
    </submittedName>
</protein>